<accession>F6BDT6</accession>
<dbReference type="HOGENOM" id="CLU_1801702_0_0_2"/>
<evidence type="ECO:0000313" key="1">
    <source>
        <dbReference type="EMBL" id="AEF96647.1"/>
    </source>
</evidence>
<dbReference type="OrthoDB" id="65448at2157"/>
<protein>
    <submittedName>
        <fullName evidence="1">Uncharacterized protein</fullName>
    </submittedName>
</protein>
<dbReference type="EMBL" id="CP002737">
    <property type="protein sequence ID" value="AEF96647.1"/>
    <property type="molecule type" value="Genomic_DNA"/>
</dbReference>
<evidence type="ECO:0000313" key="2">
    <source>
        <dbReference type="Proteomes" id="UP000009227"/>
    </source>
</evidence>
<keyword evidence="2" id="KW-1185">Reference proteome</keyword>
<dbReference type="KEGG" id="mig:Metig_1108"/>
<dbReference type="AlphaFoldDB" id="F6BDT6"/>
<dbReference type="GeneID" id="10643966"/>
<organism evidence="2">
    <name type="scientific">Methanotorris igneus (strain DSM 5666 / JCM 11834 / Kol 5)</name>
    <dbReference type="NCBI Taxonomy" id="880724"/>
    <lineage>
        <taxon>Archaea</taxon>
        <taxon>Methanobacteriati</taxon>
        <taxon>Methanobacteriota</taxon>
        <taxon>Methanomada group</taxon>
        <taxon>Methanococci</taxon>
        <taxon>Methanococcales</taxon>
        <taxon>Methanocaldococcaceae</taxon>
        <taxon>Methanotorris</taxon>
    </lineage>
</organism>
<gene>
    <name evidence="1" type="ordered locus">Metig_1108</name>
</gene>
<dbReference type="RefSeq" id="WP_013799248.1">
    <property type="nucleotide sequence ID" value="NC_015562.1"/>
</dbReference>
<proteinExistence type="predicted"/>
<dbReference type="STRING" id="880724.Metig_1108"/>
<name>F6BDT6_METIK</name>
<reference evidence="1 2" key="1">
    <citation type="submission" date="2011-05" db="EMBL/GenBank/DDBJ databases">
        <title>Complete sequence of Methanotorris igneus Kol 5.</title>
        <authorList>
            <consortium name="US DOE Joint Genome Institute"/>
            <person name="Lucas S."/>
            <person name="Han J."/>
            <person name="Lapidus A."/>
            <person name="Cheng J.-F."/>
            <person name="Goodwin L."/>
            <person name="Pitluck S."/>
            <person name="Peters L."/>
            <person name="Mikhailova N."/>
            <person name="Chertkov O."/>
            <person name="Han C."/>
            <person name="Tapia R."/>
            <person name="Land M."/>
            <person name="Hauser L."/>
            <person name="Kyrpides N."/>
            <person name="Ivanova N."/>
            <person name="Pagani I."/>
            <person name="Sieprawska-Lupa M."/>
            <person name="Whitman W."/>
            <person name="Woyke T."/>
        </authorList>
    </citation>
    <scope>NUCLEOTIDE SEQUENCE [LARGE SCALE GENOMIC DNA]</scope>
    <source>
        <strain evidence="2">DSM 5666 / JCM 11834 / Kol 5</strain>
    </source>
</reference>
<sequence>MEDRDALNLINLKILRLDEEIMMDFDSEVRSISKIALKVCGYEIKNEIELKLKGRRRRKLSEKQINRINKLINMLELIKEFIERKEFKSSIDYEALFLISLKVHRIEEGILTNFEEEVDSILKMARKVGNYELRKRIEEILGN</sequence>
<dbReference type="Proteomes" id="UP000009227">
    <property type="component" value="Chromosome"/>
</dbReference>